<keyword evidence="8" id="KW-1185">Reference proteome</keyword>
<dbReference type="Gene3D" id="3.30.420.150">
    <property type="entry name" value="Exopolyphosphatase. Domain 2"/>
    <property type="match status" value="2"/>
</dbReference>
<evidence type="ECO:0000256" key="1">
    <source>
        <dbReference type="ARBA" id="ARBA00009283"/>
    </source>
</evidence>
<dbReference type="EMBL" id="MIGC01001043">
    <property type="protein sequence ID" value="PHJ23662.1"/>
    <property type="molecule type" value="Genomic_DNA"/>
</dbReference>
<feature type="compositionally biased region" description="Basic and acidic residues" evidence="5">
    <location>
        <begin position="395"/>
        <end position="408"/>
    </location>
</feature>
<gene>
    <name evidence="7" type="ORF">CSUI_002489</name>
</gene>
<keyword evidence="4" id="KW-0547">Nucleotide-binding</keyword>
<feature type="compositionally biased region" description="Polar residues" evidence="5">
    <location>
        <begin position="378"/>
        <end position="394"/>
    </location>
</feature>
<dbReference type="GeneID" id="94425900"/>
<dbReference type="OrthoDB" id="6372431at2759"/>
<organism evidence="7 8">
    <name type="scientific">Cystoisospora suis</name>
    <dbReference type="NCBI Taxonomy" id="483139"/>
    <lineage>
        <taxon>Eukaryota</taxon>
        <taxon>Sar</taxon>
        <taxon>Alveolata</taxon>
        <taxon>Apicomplexa</taxon>
        <taxon>Conoidasida</taxon>
        <taxon>Coccidia</taxon>
        <taxon>Eucoccidiorida</taxon>
        <taxon>Eimeriorina</taxon>
        <taxon>Sarcocystidae</taxon>
        <taxon>Cystoisospora</taxon>
    </lineage>
</organism>
<dbReference type="GO" id="GO:0017110">
    <property type="term" value="F:nucleoside diphosphate phosphatase activity"/>
    <property type="evidence" value="ECO:0007669"/>
    <property type="project" value="TreeGrafter"/>
</dbReference>
<protein>
    <submittedName>
        <fullName evidence="7">Gda1 cd39 (Nucleoside phosphatase) family protein</fullName>
    </submittedName>
</protein>
<sequence>MPAARESPFPSRSPPADSPDEGYQLHSPDPLLRGRREPLLYSPSRLSSVSGSSPFSYVSSDAPTHRPLRFPSRQSVCNVVLTGLAKTFRKEIFWWLLTPFLLLVLWLIWSASTSIYSSSSRGLDYGLVIDAGSHGSRLSVFSWQSRVYDPGHPLTGPVTIPFPLCQGTAGPALSSFAEKRELSGARQTLKTMLNEAQVCLSRHGVSADAWGEFPLFLKATGGMRNLSQGVRDFLMESLRDALQDPEINPFQFHRSWARVISGEEEGVYGWLAANSVRGSLSDEPEKTVGALDMGGASMQITFSPEHTSVLEDFNAVHLGDRLIRLYSHSFLGYGWSDAFNRISTALGVEVLLAHIRDDPAFVKKNAKAVESLTSLVSEHTSASGGRARQNNSSGKDGRTPKRLRLEGKGEEDEEGKTPERQVTLTALHPCLPRGSKIFFKMPSLAYPERRFYVDLNVQKIAEYMRAAEYSRKDILKTVQSMAPYGAEMRHTLQDMQESHAVPEISPKSWATSHDRPDSMSALPAEGYPRWMDGSRIFDAPGSSAEGDGDKPEKDRDTDKGSKSPADPEPGSTAASPGKSGAVLVGQAVKRSPDASRARNPLPVPVRPGDAPTSGEPSGQAQGGKESGPTVSVSQDRTEGTREQAGGVVRAAQGERGANMADEPSETRDKRGGVEVTLDLKPKNTFLFHFLGSGDFGACRDRAYKLFHNSLCFINSCSFNGVYQPRLESSKFIAFGQYSKIHATLGLRNPTPLSAFLEATETICSFRLARLKARRRRGLYRPYGDSSLTKLCWKSLWSFAVLRQGFGFSLDSDQISFSPTTGTLEDDPVPGWTMGSMISEVNYFPWQMPLEKYQGLFHFAVAFLLMSVILAIILYHEVSYLRKRLKEAEERQIVDSVAVSTDSPCRCLSSS</sequence>
<feature type="active site" description="Proton acceptor" evidence="3">
    <location>
        <position position="265"/>
    </location>
</feature>
<proteinExistence type="inferred from homology"/>
<evidence type="ECO:0000313" key="7">
    <source>
        <dbReference type="EMBL" id="PHJ23662.1"/>
    </source>
</evidence>
<evidence type="ECO:0000256" key="3">
    <source>
        <dbReference type="PIRSR" id="PIRSR600407-1"/>
    </source>
</evidence>
<feature type="compositionally biased region" description="Basic and acidic residues" evidence="5">
    <location>
        <begin position="547"/>
        <end position="561"/>
    </location>
</feature>
<keyword evidence="2" id="KW-0378">Hydrolase</keyword>
<feature type="transmembrane region" description="Helical" evidence="6">
    <location>
        <begin position="92"/>
        <end position="109"/>
    </location>
</feature>
<dbReference type="RefSeq" id="XP_067925337.1">
    <property type="nucleotide sequence ID" value="XM_068062689.1"/>
</dbReference>
<keyword evidence="6" id="KW-1133">Transmembrane helix</keyword>
<dbReference type="InterPro" id="IPR000407">
    <property type="entry name" value="GDA1_CD39_NTPase"/>
</dbReference>
<feature type="region of interest" description="Disordered" evidence="5">
    <location>
        <begin position="1"/>
        <end position="35"/>
    </location>
</feature>
<feature type="transmembrane region" description="Helical" evidence="6">
    <location>
        <begin position="855"/>
        <end position="875"/>
    </location>
</feature>
<keyword evidence="6" id="KW-0472">Membrane</keyword>
<comment type="caution">
    <text evidence="7">The sequence shown here is derived from an EMBL/GenBank/DDBJ whole genome shotgun (WGS) entry which is preliminary data.</text>
</comment>
<feature type="binding site" evidence="4">
    <location>
        <begin position="295"/>
        <end position="299"/>
    </location>
    <ligand>
        <name>ATP</name>
        <dbReference type="ChEBI" id="CHEBI:30616"/>
    </ligand>
</feature>
<evidence type="ECO:0000313" key="8">
    <source>
        <dbReference type="Proteomes" id="UP000221165"/>
    </source>
</evidence>
<dbReference type="CDD" id="cd24003">
    <property type="entry name" value="ASKHA_NBD_GDA1_CD39_NTPase"/>
    <property type="match status" value="1"/>
</dbReference>
<dbReference type="PANTHER" id="PTHR11782:SF83">
    <property type="entry name" value="GUANOSINE-DIPHOSPHATASE"/>
    <property type="match status" value="1"/>
</dbReference>
<dbReference type="VEuPathDB" id="ToxoDB:CSUI_002489"/>
<dbReference type="Pfam" id="PF01150">
    <property type="entry name" value="GDA1_CD39"/>
    <property type="match status" value="2"/>
</dbReference>
<accession>A0A2C6L8Q5</accession>
<name>A0A2C6L8Q5_9APIC</name>
<dbReference type="Gene3D" id="3.30.420.40">
    <property type="match status" value="1"/>
</dbReference>
<dbReference type="AlphaFoldDB" id="A0A2C6L8Q5"/>
<dbReference type="Proteomes" id="UP000221165">
    <property type="component" value="Unassembled WGS sequence"/>
</dbReference>
<dbReference type="GO" id="GO:0009134">
    <property type="term" value="P:nucleoside diphosphate catabolic process"/>
    <property type="evidence" value="ECO:0007669"/>
    <property type="project" value="TreeGrafter"/>
</dbReference>
<reference evidence="7 8" key="1">
    <citation type="journal article" date="2017" name="Int. J. Parasitol.">
        <title>The genome of the protozoan parasite Cystoisospora suis and a reverse vaccinology approach to identify vaccine candidates.</title>
        <authorList>
            <person name="Palmieri N."/>
            <person name="Shrestha A."/>
            <person name="Ruttkowski B."/>
            <person name="Beck T."/>
            <person name="Vogl C."/>
            <person name="Tomley F."/>
            <person name="Blake D.P."/>
            <person name="Joachim A."/>
        </authorList>
    </citation>
    <scope>NUCLEOTIDE SEQUENCE [LARGE SCALE GENOMIC DNA]</scope>
    <source>
        <strain evidence="7 8">Wien I</strain>
    </source>
</reference>
<evidence type="ECO:0000256" key="4">
    <source>
        <dbReference type="PIRSR" id="PIRSR600407-2"/>
    </source>
</evidence>
<keyword evidence="6" id="KW-0812">Transmembrane</keyword>
<comment type="similarity">
    <text evidence="1">Belongs to the GDA1/CD39 NTPase family.</text>
</comment>
<feature type="region of interest" description="Disordered" evidence="5">
    <location>
        <begin position="378"/>
        <end position="420"/>
    </location>
</feature>
<evidence type="ECO:0000256" key="2">
    <source>
        <dbReference type="ARBA" id="ARBA00022801"/>
    </source>
</evidence>
<evidence type="ECO:0000256" key="5">
    <source>
        <dbReference type="SAM" id="MobiDB-lite"/>
    </source>
</evidence>
<evidence type="ECO:0000256" key="6">
    <source>
        <dbReference type="SAM" id="Phobius"/>
    </source>
</evidence>
<keyword evidence="4" id="KW-0067">ATP-binding</keyword>
<dbReference type="PANTHER" id="PTHR11782">
    <property type="entry name" value="ADENOSINE/GUANOSINE DIPHOSPHATASE"/>
    <property type="match status" value="1"/>
</dbReference>
<dbReference type="GO" id="GO:0016020">
    <property type="term" value="C:membrane"/>
    <property type="evidence" value="ECO:0007669"/>
    <property type="project" value="TreeGrafter"/>
</dbReference>
<feature type="region of interest" description="Disordered" evidence="5">
    <location>
        <begin position="495"/>
        <end position="670"/>
    </location>
</feature>
<dbReference type="GO" id="GO:0005524">
    <property type="term" value="F:ATP binding"/>
    <property type="evidence" value="ECO:0007669"/>
    <property type="project" value="UniProtKB-KW"/>
</dbReference>